<evidence type="ECO:0000256" key="1">
    <source>
        <dbReference type="SAM" id="Phobius"/>
    </source>
</evidence>
<evidence type="ECO:0000259" key="2">
    <source>
        <dbReference type="Pfam" id="PF22570"/>
    </source>
</evidence>
<proteinExistence type="predicted"/>
<feature type="transmembrane region" description="Helical" evidence="1">
    <location>
        <begin position="86"/>
        <end position="103"/>
    </location>
</feature>
<dbReference type="Proteomes" id="UP000242310">
    <property type="component" value="Unassembled WGS sequence"/>
</dbReference>
<accession>A0A2P8HD01</accession>
<protein>
    <recommendedName>
        <fullName evidence="2">LiaF transmembrane domain-containing protein</fullName>
    </recommendedName>
</protein>
<feature type="transmembrane region" description="Helical" evidence="1">
    <location>
        <begin position="31"/>
        <end position="48"/>
    </location>
</feature>
<organism evidence="3 4">
    <name type="scientific">Salsuginibacillus halophilus</name>
    <dbReference type="NCBI Taxonomy" id="517424"/>
    <lineage>
        <taxon>Bacteria</taxon>
        <taxon>Bacillati</taxon>
        <taxon>Bacillota</taxon>
        <taxon>Bacilli</taxon>
        <taxon>Bacillales</taxon>
        <taxon>Bacillaceae</taxon>
        <taxon>Salsuginibacillus</taxon>
    </lineage>
</organism>
<dbReference type="AlphaFoldDB" id="A0A2P8HD01"/>
<keyword evidence="1" id="KW-0472">Membrane</keyword>
<dbReference type="EMBL" id="PYAV01000009">
    <property type="protein sequence ID" value="PSL44001.1"/>
    <property type="molecule type" value="Genomic_DNA"/>
</dbReference>
<feature type="domain" description="LiaF transmembrane" evidence="2">
    <location>
        <begin position="61"/>
        <end position="159"/>
    </location>
</feature>
<sequence length="160" mass="17738">MNPRGLLPGLLLIGGGLLILLTDWGTLDAHLLLTWPTFYLLIGIALFIQGTTAGKVPESIFAGTLFTAIGIHFHAVEFGLWPHHTAIFLLVIGAAFFMVYAVTRRDGRNAGIFFFLAAAGVFFSNQILEWLGTYREPVESFWPLLFIAGGFAFIFFSRRK</sequence>
<dbReference type="Pfam" id="PF22570">
    <property type="entry name" value="LiaF-TM"/>
    <property type="match status" value="1"/>
</dbReference>
<feature type="transmembrane region" description="Helical" evidence="1">
    <location>
        <begin position="7"/>
        <end position="25"/>
    </location>
</feature>
<dbReference type="InterPro" id="IPR054331">
    <property type="entry name" value="LiaF_TM"/>
</dbReference>
<dbReference type="OrthoDB" id="2989824at2"/>
<name>A0A2P8HD01_9BACI</name>
<evidence type="ECO:0000313" key="3">
    <source>
        <dbReference type="EMBL" id="PSL44001.1"/>
    </source>
</evidence>
<evidence type="ECO:0000313" key="4">
    <source>
        <dbReference type="Proteomes" id="UP000242310"/>
    </source>
</evidence>
<gene>
    <name evidence="3" type="ORF">B0H94_10958</name>
</gene>
<dbReference type="RefSeq" id="WP_106589105.1">
    <property type="nucleotide sequence ID" value="NZ_PYAV01000009.1"/>
</dbReference>
<reference evidence="3 4" key="1">
    <citation type="submission" date="2018-03" db="EMBL/GenBank/DDBJ databases">
        <title>Genomic Encyclopedia of Type Strains, Phase III (KMG-III): the genomes of soil and plant-associated and newly described type strains.</title>
        <authorList>
            <person name="Whitman W."/>
        </authorList>
    </citation>
    <scope>NUCLEOTIDE SEQUENCE [LARGE SCALE GENOMIC DNA]</scope>
    <source>
        <strain evidence="3 4">CGMCC 1.07653</strain>
    </source>
</reference>
<feature type="transmembrane region" description="Helical" evidence="1">
    <location>
        <begin position="60"/>
        <end position="80"/>
    </location>
</feature>
<feature type="transmembrane region" description="Helical" evidence="1">
    <location>
        <begin position="140"/>
        <end position="157"/>
    </location>
</feature>
<feature type="transmembrane region" description="Helical" evidence="1">
    <location>
        <begin position="110"/>
        <end position="128"/>
    </location>
</feature>
<keyword evidence="1" id="KW-0812">Transmembrane</keyword>
<keyword evidence="1" id="KW-1133">Transmembrane helix</keyword>
<keyword evidence="4" id="KW-1185">Reference proteome</keyword>
<comment type="caution">
    <text evidence="3">The sequence shown here is derived from an EMBL/GenBank/DDBJ whole genome shotgun (WGS) entry which is preliminary data.</text>
</comment>